<dbReference type="EMBL" id="JACHBR010000002">
    <property type="protein sequence ID" value="MBB5631254.1"/>
    <property type="molecule type" value="Genomic_DNA"/>
</dbReference>
<protein>
    <submittedName>
        <fullName evidence="8">DNA-binding NarL/FixJ family response regulator</fullName>
    </submittedName>
</protein>
<evidence type="ECO:0000256" key="5">
    <source>
        <dbReference type="PROSITE-ProRule" id="PRU00169"/>
    </source>
</evidence>
<evidence type="ECO:0000259" key="7">
    <source>
        <dbReference type="PROSITE" id="PS50110"/>
    </source>
</evidence>
<dbReference type="InterPro" id="IPR058245">
    <property type="entry name" value="NreC/VraR/RcsB-like_REC"/>
</dbReference>
<dbReference type="RefSeq" id="WP_239139099.1">
    <property type="nucleotide sequence ID" value="NZ_BOOS01000009.1"/>
</dbReference>
<dbReference type="SMART" id="SM00421">
    <property type="entry name" value="HTH_LUXR"/>
    <property type="match status" value="1"/>
</dbReference>
<evidence type="ECO:0000313" key="8">
    <source>
        <dbReference type="EMBL" id="MBB5631254.1"/>
    </source>
</evidence>
<dbReference type="PRINTS" id="PR00038">
    <property type="entry name" value="HTHLUXR"/>
</dbReference>
<dbReference type="CDD" id="cd06170">
    <property type="entry name" value="LuxR_C_like"/>
    <property type="match status" value="1"/>
</dbReference>
<keyword evidence="1 5" id="KW-0597">Phosphoprotein</keyword>
<evidence type="ECO:0000313" key="9">
    <source>
        <dbReference type="Proteomes" id="UP000588112"/>
    </source>
</evidence>
<sequence length="238" mass="25295">MESDGVSTGEHEVGGASVRVLVADDQALLRGSFRLLIDTAPGLTVVGEAGTGTEAVELARRERPDVVLMDVRMPEMDGIEATRRICGSPDTAGVRVLILTTFDLDSYVYAALRAGASGFLLKDTRPADLLTAIGVVASGEALLAPSVTRRLIAEFTRGPDPGHLPARELDGVTEREREVLTHIARGLSNAEIAGYLHLSLATVKSHVGRLLAKLNARDRAQLVVVAYQTGLVSAPPRR</sequence>
<evidence type="ECO:0000259" key="6">
    <source>
        <dbReference type="PROSITE" id="PS50043"/>
    </source>
</evidence>
<evidence type="ECO:0000256" key="1">
    <source>
        <dbReference type="ARBA" id="ARBA00022553"/>
    </source>
</evidence>
<dbReference type="SUPFAM" id="SSF46894">
    <property type="entry name" value="C-terminal effector domain of the bipartite response regulators"/>
    <property type="match status" value="1"/>
</dbReference>
<keyword evidence="4" id="KW-0804">Transcription</keyword>
<feature type="domain" description="HTH luxR-type" evidence="6">
    <location>
        <begin position="165"/>
        <end position="230"/>
    </location>
</feature>
<keyword evidence="2" id="KW-0805">Transcription regulation</keyword>
<dbReference type="Gene3D" id="3.40.50.2300">
    <property type="match status" value="1"/>
</dbReference>
<dbReference type="PROSITE" id="PS50043">
    <property type="entry name" value="HTH_LUXR_2"/>
    <property type="match status" value="1"/>
</dbReference>
<evidence type="ECO:0000256" key="3">
    <source>
        <dbReference type="ARBA" id="ARBA00023125"/>
    </source>
</evidence>
<keyword evidence="9" id="KW-1185">Reference proteome</keyword>
<dbReference type="Pfam" id="PF00072">
    <property type="entry name" value="Response_reg"/>
    <property type="match status" value="1"/>
</dbReference>
<dbReference type="CDD" id="cd17535">
    <property type="entry name" value="REC_NarL-like"/>
    <property type="match status" value="1"/>
</dbReference>
<dbReference type="GO" id="GO:0006355">
    <property type="term" value="P:regulation of DNA-templated transcription"/>
    <property type="evidence" value="ECO:0007669"/>
    <property type="project" value="InterPro"/>
</dbReference>
<dbReference type="GO" id="GO:0000160">
    <property type="term" value="P:phosphorelay signal transduction system"/>
    <property type="evidence" value="ECO:0007669"/>
    <property type="project" value="InterPro"/>
</dbReference>
<gene>
    <name evidence="8" type="ORF">BJ981_007018</name>
</gene>
<dbReference type="InterPro" id="IPR016032">
    <property type="entry name" value="Sig_transdc_resp-reg_C-effctor"/>
</dbReference>
<reference evidence="8 9" key="1">
    <citation type="submission" date="2020-08" db="EMBL/GenBank/DDBJ databases">
        <title>Sequencing the genomes of 1000 actinobacteria strains.</title>
        <authorList>
            <person name="Klenk H.-P."/>
        </authorList>
    </citation>
    <scope>NUCLEOTIDE SEQUENCE [LARGE SCALE GENOMIC DNA]</scope>
    <source>
        <strain evidence="8 9">DSM 45790</strain>
    </source>
</reference>
<dbReference type="InterPro" id="IPR039420">
    <property type="entry name" value="WalR-like"/>
</dbReference>
<dbReference type="Proteomes" id="UP000588112">
    <property type="component" value="Unassembled WGS sequence"/>
</dbReference>
<evidence type="ECO:0000256" key="2">
    <source>
        <dbReference type="ARBA" id="ARBA00023015"/>
    </source>
</evidence>
<dbReference type="Pfam" id="PF00196">
    <property type="entry name" value="GerE"/>
    <property type="match status" value="1"/>
</dbReference>
<dbReference type="InterPro" id="IPR011006">
    <property type="entry name" value="CheY-like_superfamily"/>
</dbReference>
<feature type="domain" description="Response regulatory" evidence="7">
    <location>
        <begin position="19"/>
        <end position="137"/>
    </location>
</feature>
<dbReference type="SUPFAM" id="SSF52172">
    <property type="entry name" value="CheY-like"/>
    <property type="match status" value="1"/>
</dbReference>
<name>A0A7W9DUP5_9ACTN</name>
<comment type="caution">
    <text evidence="8">The sequence shown here is derived from an EMBL/GenBank/DDBJ whole genome shotgun (WGS) entry which is preliminary data.</text>
</comment>
<dbReference type="PANTHER" id="PTHR43214:SF24">
    <property type="entry name" value="TRANSCRIPTIONAL REGULATORY PROTEIN NARL-RELATED"/>
    <property type="match status" value="1"/>
</dbReference>
<keyword evidence="3 8" id="KW-0238">DNA-binding</keyword>
<dbReference type="AlphaFoldDB" id="A0A7W9DUP5"/>
<organism evidence="8 9">
    <name type="scientific">Sphaerisporangium krabiense</name>
    <dbReference type="NCBI Taxonomy" id="763782"/>
    <lineage>
        <taxon>Bacteria</taxon>
        <taxon>Bacillati</taxon>
        <taxon>Actinomycetota</taxon>
        <taxon>Actinomycetes</taxon>
        <taxon>Streptosporangiales</taxon>
        <taxon>Streptosporangiaceae</taxon>
        <taxon>Sphaerisporangium</taxon>
    </lineage>
</organism>
<dbReference type="PROSITE" id="PS00622">
    <property type="entry name" value="HTH_LUXR_1"/>
    <property type="match status" value="1"/>
</dbReference>
<proteinExistence type="predicted"/>
<dbReference type="PANTHER" id="PTHR43214">
    <property type="entry name" value="TWO-COMPONENT RESPONSE REGULATOR"/>
    <property type="match status" value="1"/>
</dbReference>
<dbReference type="InterPro" id="IPR001789">
    <property type="entry name" value="Sig_transdc_resp-reg_receiver"/>
</dbReference>
<evidence type="ECO:0000256" key="4">
    <source>
        <dbReference type="ARBA" id="ARBA00023163"/>
    </source>
</evidence>
<dbReference type="InterPro" id="IPR000792">
    <property type="entry name" value="Tscrpt_reg_LuxR_C"/>
</dbReference>
<dbReference type="SMART" id="SM00448">
    <property type="entry name" value="REC"/>
    <property type="match status" value="1"/>
</dbReference>
<accession>A0A7W9DUP5</accession>
<feature type="modified residue" description="4-aspartylphosphate" evidence="5">
    <location>
        <position position="70"/>
    </location>
</feature>
<dbReference type="PROSITE" id="PS50110">
    <property type="entry name" value="RESPONSE_REGULATORY"/>
    <property type="match status" value="1"/>
</dbReference>
<dbReference type="GO" id="GO:0003677">
    <property type="term" value="F:DNA binding"/>
    <property type="evidence" value="ECO:0007669"/>
    <property type="project" value="UniProtKB-KW"/>
</dbReference>